<dbReference type="EMBL" id="VSRR010012764">
    <property type="protein sequence ID" value="MPC54949.1"/>
    <property type="molecule type" value="Genomic_DNA"/>
</dbReference>
<protein>
    <submittedName>
        <fullName evidence="2">Uncharacterized protein</fullName>
    </submittedName>
</protein>
<accession>A0A5B7GBB9</accession>
<feature type="compositionally biased region" description="Basic and acidic residues" evidence="1">
    <location>
        <begin position="57"/>
        <end position="68"/>
    </location>
</feature>
<evidence type="ECO:0000256" key="1">
    <source>
        <dbReference type="SAM" id="MobiDB-lite"/>
    </source>
</evidence>
<evidence type="ECO:0000313" key="2">
    <source>
        <dbReference type="EMBL" id="MPC54949.1"/>
    </source>
</evidence>
<comment type="caution">
    <text evidence="2">The sequence shown here is derived from an EMBL/GenBank/DDBJ whole genome shotgun (WGS) entry which is preliminary data.</text>
</comment>
<dbReference type="AlphaFoldDB" id="A0A5B7GBB9"/>
<proteinExistence type="predicted"/>
<name>A0A5B7GBB9_PORTR</name>
<evidence type="ECO:0000313" key="3">
    <source>
        <dbReference type="Proteomes" id="UP000324222"/>
    </source>
</evidence>
<reference evidence="2 3" key="1">
    <citation type="submission" date="2019-05" db="EMBL/GenBank/DDBJ databases">
        <title>Another draft genome of Portunus trituberculatus and its Hox gene families provides insights of decapod evolution.</title>
        <authorList>
            <person name="Jeong J.-H."/>
            <person name="Song I."/>
            <person name="Kim S."/>
            <person name="Choi T."/>
            <person name="Kim D."/>
            <person name="Ryu S."/>
            <person name="Kim W."/>
        </authorList>
    </citation>
    <scope>NUCLEOTIDE SEQUENCE [LARGE SCALE GENOMIC DNA]</scope>
    <source>
        <tissue evidence="2">Muscle</tissue>
    </source>
</reference>
<dbReference type="Proteomes" id="UP000324222">
    <property type="component" value="Unassembled WGS sequence"/>
</dbReference>
<feature type="compositionally biased region" description="Low complexity" evidence="1">
    <location>
        <begin position="28"/>
        <end position="55"/>
    </location>
</feature>
<keyword evidence="3" id="KW-1185">Reference proteome</keyword>
<organism evidence="2 3">
    <name type="scientific">Portunus trituberculatus</name>
    <name type="common">Swimming crab</name>
    <name type="synonym">Neptunus trituberculatus</name>
    <dbReference type="NCBI Taxonomy" id="210409"/>
    <lineage>
        <taxon>Eukaryota</taxon>
        <taxon>Metazoa</taxon>
        <taxon>Ecdysozoa</taxon>
        <taxon>Arthropoda</taxon>
        <taxon>Crustacea</taxon>
        <taxon>Multicrustacea</taxon>
        <taxon>Malacostraca</taxon>
        <taxon>Eumalacostraca</taxon>
        <taxon>Eucarida</taxon>
        <taxon>Decapoda</taxon>
        <taxon>Pleocyemata</taxon>
        <taxon>Brachyura</taxon>
        <taxon>Eubrachyura</taxon>
        <taxon>Portunoidea</taxon>
        <taxon>Portunidae</taxon>
        <taxon>Portuninae</taxon>
        <taxon>Portunus</taxon>
    </lineage>
</organism>
<feature type="region of interest" description="Disordered" evidence="1">
    <location>
        <begin position="1"/>
        <end position="68"/>
    </location>
</feature>
<gene>
    <name evidence="2" type="ORF">E2C01_048878</name>
</gene>
<sequence length="125" mass="13981">MPYEYGSSKNKKKERVEPDTSDAPVHILTSPTTTTTTLTTATPLSATPTPQPTTSHTEQRKGNEEEKASLFTIREALLQNIEKGNEDMDSDDKLAMLTKRRLKNLLSSRCLCPDSVFDYSFEPDV</sequence>